<dbReference type="PROSITE" id="PS51375">
    <property type="entry name" value="PPR"/>
    <property type="match status" value="1"/>
</dbReference>
<dbReference type="GO" id="GO:0009451">
    <property type="term" value="P:RNA modification"/>
    <property type="evidence" value="ECO:0007669"/>
    <property type="project" value="InterPro"/>
</dbReference>
<dbReference type="InterPro" id="IPR046960">
    <property type="entry name" value="PPR_At4g14850-like_plant"/>
</dbReference>
<name>A0A1E5VF95_9POAL</name>
<evidence type="ECO:0000256" key="3">
    <source>
        <dbReference type="PROSITE-ProRule" id="PRU00708"/>
    </source>
</evidence>
<dbReference type="GO" id="GO:0003723">
    <property type="term" value="F:RNA binding"/>
    <property type="evidence" value="ECO:0007669"/>
    <property type="project" value="InterPro"/>
</dbReference>
<dbReference type="InterPro" id="IPR002885">
    <property type="entry name" value="PPR_rpt"/>
</dbReference>
<evidence type="ECO:0008006" key="6">
    <source>
        <dbReference type="Google" id="ProtNLM"/>
    </source>
</evidence>
<comment type="caution">
    <text evidence="4">The sequence shown here is derived from an EMBL/GenBank/DDBJ whole genome shotgun (WGS) entry which is preliminary data.</text>
</comment>
<dbReference type="PANTHER" id="PTHR47926">
    <property type="entry name" value="PENTATRICOPEPTIDE REPEAT-CONTAINING PROTEIN"/>
    <property type="match status" value="1"/>
</dbReference>
<organism evidence="4 5">
    <name type="scientific">Dichanthelium oligosanthes</name>
    <dbReference type="NCBI Taxonomy" id="888268"/>
    <lineage>
        <taxon>Eukaryota</taxon>
        <taxon>Viridiplantae</taxon>
        <taxon>Streptophyta</taxon>
        <taxon>Embryophyta</taxon>
        <taxon>Tracheophyta</taxon>
        <taxon>Spermatophyta</taxon>
        <taxon>Magnoliopsida</taxon>
        <taxon>Liliopsida</taxon>
        <taxon>Poales</taxon>
        <taxon>Poaceae</taxon>
        <taxon>PACMAD clade</taxon>
        <taxon>Panicoideae</taxon>
        <taxon>Panicodae</taxon>
        <taxon>Paniceae</taxon>
        <taxon>Dichantheliinae</taxon>
        <taxon>Dichanthelium</taxon>
    </lineage>
</organism>
<dbReference type="Proteomes" id="UP000095767">
    <property type="component" value="Unassembled WGS sequence"/>
</dbReference>
<dbReference type="InterPro" id="IPR011990">
    <property type="entry name" value="TPR-like_helical_dom_sf"/>
</dbReference>
<dbReference type="STRING" id="888268.A0A1E5VF95"/>
<keyword evidence="2" id="KW-0809">Transit peptide</keyword>
<reference evidence="4 5" key="1">
    <citation type="submission" date="2016-09" db="EMBL/GenBank/DDBJ databases">
        <title>The draft genome of Dichanthelium oligosanthes: A C3 panicoid grass species.</title>
        <authorList>
            <person name="Studer A.J."/>
            <person name="Schnable J.C."/>
            <person name="Brutnell T.P."/>
        </authorList>
    </citation>
    <scope>NUCLEOTIDE SEQUENCE [LARGE SCALE GENOMIC DNA]</scope>
    <source>
        <strain evidence="5">cv. Kellogg 1175</strain>
        <tissue evidence="4">Leaf</tissue>
    </source>
</reference>
<proteinExistence type="predicted"/>
<dbReference type="AlphaFoldDB" id="A0A1E5VF95"/>
<dbReference type="NCBIfam" id="TIGR00756">
    <property type="entry name" value="PPR"/>
    <property type="match status" value="1"/>
</dbReference>
<protein>
    <recommendedName>
        <fullName evidence="6">Pentatricopeptide repeat-containing protein</fullName>
    </recommendedName>
</protein>
<dbReference type="OrthoDB" id="1937829at2759"/>
<dbReference type="EMBL" id="LWDX02041612">
    <property type="protein sequence ID" value="OEL23792.1"/>
    <property type="molecule type" value="Genomic_DNA"/>
</dbReference>
<keyword evidence="1" id="KW-0677">Repeat</keyword>
<feature type="repeat" description="PPR" evidence="3">
    <location>
        <begin position="87"/>
        <end position="121"/>
    </location>
</feature>
<dbReference type="Pfam" id="PF13041">
    <property type="entry name" value="PPR_2"/>
    <property type="match status" value="1"/>
</dbReference>
<keyword evidence="5" id="KW-1185">Reference proteome</keyword>
<dbReference type="Pfam" id="PF01535">
    <property type="entry name" value="PPR"/>
    <property type="match status" value="1"/>
</dbReference>
<gene>
    <name evidence="4" type="ORF">BAE44_0015189</name>
</gene>
<sequence length="192" mass="21343">MLVRHRLPALLCLLPRDHLTLLLLSSAKHRHAHARSLLTTFMLHALAVASGHLPSDLRLAHFLLSLYLSLSSPASTRRLVVDTPHPDTVTWNTLLHACLRMGLLPAAHQLFNEMPDGTLSLSIPCCPGTWLRGTWSAPGSSSMKCRRGTWLRGTRCLLVILGMGDMESTKKMFDEMPLRDVVSWNSMLDGYA</sequence>
<dbReference type="Gene3D" id="1.25.40.10">
    <property type="entry name" value="Tetratricopeptide repeat domain"/>
    <property type="match status" value="1"/>
</dbReference>
<accession>A0A1E5VF95</accession>
<evidence type="ECO:0000256" key="2">
    <source>
        <dbReference type="ARBA" id="ARBA00022946"/>
    </source>
</evidence>
<evidence type="ECO:0000313" key="5">
    <source>
        <dbReference type="Proteomes" id="UP000095767"/>
    </source>
</evidence>
<evidence type="ECO:0000313" key="4">
    <source>
        <dbReference type="EMBL" id="OEL23792.1"/>
    </source>
</evidence>
<evidence type="ECO:0000256" key="1">
    <source>
        <dbReference type="ARBA" id="ARBA00022737"/>
    </source>
</evidence>